<accession>A0ABW9XJ76</accession>
<organism evidence="1 2">
    <name type="scientific">Paenibacillus glycinis</name>
    <dbReference type="NCBI Taxonomy" id="2697035"/>
    <lineage>
        <taxon>Bacteria</taxon>
        <taxon>Bacillati</taxon>
        <taxon>Bacillota</taxon>
        <taxon>Bacilli</taxon>
        <taxon>Bacillales</taxon>
        <taxon>Paenibacillaceae</taxon>
        <taxon>Paenibacillus</taxon>
    </lineage>
</organism>
<reference evidence="1 2" key="1">
    <citation type="submission" date="2020-01" db="EMBL/GenBank/DDBJ databases">
        <title>Paenibacillus soybeanensis sp. nov. isolated from the nodules of soybean (Glycine max(L.) Merr).</title>
        <authorList>
            <person name="Wang H."/>
        </authorList>
    </citation>
    <scope>NUCLEOTIDE SEQUENCE [LARGE SCALE GENOMIC DNA]</scope>
    <source>
        <strain evidence="1 2">T1</strain>
    </source>
</reference>
<dbReference type="EMBL" id="JAAAMV010000001">
    <property type="protein sequence ID" value="NBD22660.1"/>
    <property type="molecule type" value="Genomic_DNA"/>
</dbReference>
<dbReference type="Pfam" id="PF13072">
    <property type="entry name" value="MciZ"/>
    <property type="match status" value="1"/>
</dbReference>
<dbReference type="Proteomes" id="UP000665561">
    <property type="component" value="Unassembled WGS sequence"/>
</dbReference>
<dbReference type="InterPro" id="IPR025177">
    <property type="entry name" value="MciZ"/>
</dbReference>
<evidence type="ECO:0000313" key="2">
    <source>
        <dbReference type="Proteomes" id="UP000665561"/>
    </source>
</evidence>
<evidence type="ECO:0000313" key="1">
    <source>
        <dbReference type="EMBL" id="NBD22660.1"/>
    </source>
</evidence>
<sequence length="55" mass="6178">MKQYIVNGQLTLVGKAWEIRHQLKLLSKSGTKFTAAHGRPAHTLSEYLQSSVRPT</sequence>
<gene>
    <name evidence="1" type="primary">mciZ</name>
    <name evidence="1" type="ORF">GT019_02105</name>
</gene>
<proteinExistence type="predicted"/>
<comment type="caution">
    <text evidence="1">The sequence shown here is derived from an EMBL/GenBank/DDBJ whole genome shotgun (WGS) entry which is preliminary data.</text>
</comment>
<protein>
    <submittedName>
        <fullName evidence="1">Z-ring formation inhibitor MciZ</fullName>
    </submittedName>
</protein>
<name>A0ABW9XJ76_9BACL</name>
<keyword evidence="2" id="KW-1185">Reference proteome</keyword>